<evidence type="ECO:0000313" key="1">
    <source>
        <dbReference type="EMBL" id="MED4399826.1"/>
    </source>
</evidence>
<dbReference type="EMBL" id="JARTFS010000001">
    <property type="protein sequence ID" value="MED4399826.1"/>
    <property type="molecule type" value="Genomic_DNA"/>
</dbReference>
<protein>
    <recommendedName>
        <fullName evidence="3">Zinc-ribbon domain-containing protein</fullName>
    </recommendedName>
</protein>
<evidence type="ECO:0000313" key="2">
    <source>
        <dbReference type="Proteomes" id="UP001342826"/>
    </source>
</evidence>
<dbReference type="Proteomes" id="UP001342826">
    <property type="component" value="Unassembled WGS sequence"/>
</dbReference>
<keyword evidence="2" id="KW-1185">Reference proteome</keyword>
<evidence type="ECO:0008006" key="3">
    <source>
        <dbReference type="Google" id="ProtNLM"/>
    </source>
</evidence>
<gene>
    <name evidence="1" type="ORF">P9271_00435</name>
</gene>
<accession>A0ABU6NS38</accession>
<name>A0ABU6NS38_9BACI</name>
<sequence length="79" mass="9563">MKLNYFKNGKLISLKIPKNNNVLPKTKRLRKKKLWLHCADCGHWFRRYYKSYGTRNDGKKVCHSCLMSRYKKARPDLFQ</sequence>
<proteinExistence type="predicted"/>
<organism evidence="1 2">
    <name type="scientific">Metabacillus fastidiosus</name>
    <dbReference type="NCBI Taxonomy" id="1458"/>
    <lineage>
        <taxon>Bacteria</taxon>
        <taxon>Bacillati</taxon>
        <taxon>Bacillota</taxon>
        <taxon>Bacilli</taxon>
        <taxon>Bacillales</taxon>
        <taxon>Bacillaceae</taxon>
        <taxon>Metabacillus</taxon>
    </lineage>
</organism>
<reference evidence="1 2" key="1">
    <citation type="submission" date="2023-03" db="EMBL/GenBank/DDBJ databases">
        <title>Bacillus Genome Sequencing.</title>
        <authorList>
            <person name="Dunlap C."/>
        </authorList>
    </citation>
    <scope>NUCLEOTIDE SEQUENCE [LARGE SCALE GENOMIC DNA]</scope>
    <source>
        <strain evidence="1 2">NRS-1717</strain>
    </source>
</reference>
<comment type="caution">
    <text evidence="1">The sequence shown here is derived from an EMBL/GenBank/DDBJ whole genome shotgun (WGS) entry which is preliminary data.</text>
</comment>
<dbReference type="RefSeq" id="WP_328014547.1">
    <property type="nucleotide sequence ID" value="NZ_JARTFS010000001.1"/>
</dbReference>